<keyword evidence="1" id="KW-0732">Signal</keyword>
<evidence type="ECO:0008006" key="4">
    <source>
        <dbReference type="Google" id="ProtNLM"/>
    </source>
</evidence>
<name>A0ABU6KKD7_9BACI</name>
<proteinExistence type="predicted"/>
<evidence type="ECO:0000256" key="1">
    <source>
        <dbReference type="SAM" id="SignalP"/>
    </source>
</evidence>
<gene>
    <name evidence="2" type="ORF">QGM71_20100</name>
</gene>
<keyword evidence="3" id="KW-1185">Reference proteome</keyword>
<dbReference type="Proteomes" id="UP001335737">
    <property type="component" value="Unassembled WGS sequence"/>
</dbReference>
<organism evidence="2 3">
    <name type="scientific">Virgibacillus tibetensis</name>
    <dbReference type="NCBI Taxonomy" id="3042313"/>
    <lineage>
        <taxon>Bacteria</taxon>
        <taxon>Bacillati</taxon>
        <taxon>Bacillota</taxon>
        <taxon>Bacilli</taxon>
        <taxon>Bacillales</taxon>
        <taxon>Bacillaceae</taxon>
        <taxon>Virgibacillus</taxon>
    </lineage>
</organism>
<comment type="caution">
    <text evidence="2">The sequence shown here is derived from an EMBL/GenBank/DDBJ whole genome shotgun (WGS) entry which is preliminary data.</text>
</comment>
<sequence length="115" mass="12885">MKLKSIFLLILSISLPLSACGYSNTMESTAGTVQHSVLRGVVTDVNHTDREITVEGESKQVNLRITENSEMLNQLEEVIHFEDLVKGLEVSVSWITKEDEGQNQVKLDKLELLDN</sequence>
<dbReference type="EMBL" id="JARZFX010000019">
    <property type="protein sequence ID" value="MEC5425773.1"/>
    <property type="molecule type" value="Genomic_DNA"/>
</dbReference>
<accession>A0ABU6KKD7</accession>
<evidence type="ECO:0000313" key="2">
    <source>
        <dbReference type="EMBL" id="MEC5425773.1"/>
    </source>
</evidence>
<feature type="chain" id="PRO_5045412310" description="DUF3221 domain-containing protein" evidence="1">
    <location>
        <begin position="20"/>
        <end position="115"/>
    </location>
</feature>
<reference evidence="2 3" key="1">
    <citation type="journal article" date="2024" name="Int. J. Syst. Evol. Microbiol.">
        <title>Virgibacillus tibetensis sp. nov., isolated from salt lake on the Tibetan Plateau of China.</title>
        <authorList>
            <person name="Phurbu D."/>
            <person name="Liu Z.-X."/>
            <person name="Wang R."/>
            <person name="Zheng Y.-Y."/>
            <person name="Liu H.-C."/>
            <person name="Zhou Y.-G."/>
            <person name="Yu Y.-J."/>
            <person name="Li A.-H."/>
        </authorList>
    </citation>
    <scope>NUCLEOTIDE SEQUENCE [LARGE SCALE GENOMIC DNA]</scope>
    <source>
        <strain evidence="2 3">C22-A2</strain>
    </source>
</reference>
<dbReference type="RefSeq" id="WP_327609304.1">
    <property type="nucleotide sequence ID" value="NZ_JARZFX010000019.1"/>
</dbReference>
<protein>
    <recommendedName>
        <fullName evidence="4">DUF3221 domain-containing protein</fullName>
    </recommendedName>
</protein>
<evidence type="ECO:0000313" key="3">
    <source>
        <dbReference type="Proteomes" id="UP001335737"/>
    </source>
</evidence>
<feature type="signal peptide" evidence="1">
    <location>
        <begin position="1"/>
        <end position="19"/>
    </location>
</feature>